<dbReference type="AlphaFoldDB" id="A0A7C5H5D6"/>
<organism evidence="1">
    <name type="scientific">candidate division WOR-3 bacterium</name>
    <dbReference type="NCBI Taxonomy" id="2052148"/>
    <lineage>
        <taxon>Bacteria</taxon>
        <taxon>Bacteria division WOR-3</taxon>
    </lineage>
</organism>
<evidence type="ECO:0000313" key="1">
    <source>
        <dbReference type="EMBL" id="HHE04467.1"/>
    </source>
</evidence>
<proteinExistence type="predicted"/>
<dbReference type="Proteomes" id="UP000886110">
    <property type="component" value="Unassembled WGS sequence"/>
</dbReference>
<gene>
    <name evidence="1" type="ORF">ENL19_00220</name>
</gene>
<dbReference type="InterPro" id="IPR036526">
    <property type="entry name" value="C-N_Hydrolase_sf"/>
</dbReference>
<comment type="caution">
    <text evidence="1">The sequence shown here is derived from an EMBL/GenBank/DDBJ whole genome shotgun (WGS) entry which is preliminary data.</text>
</comment>
<sequence>MRIGFLQFAPIFGNKEKNLELLVNTLKKTNPLPEVLVLPELAFTGYTFINKKEAVLLSE</sequence>
<dbReference type="GO" id="GO:0016746">
    <property type="term" value="F:acyltransferase activity"/>
    <property type="evidence" value="ECO:0007669"/>
    <property type="project" value="UniProtKB-KW"/>
</dbReference>
<keyword evidence="1" id="KW-0012">Acyltransferase</keyword>
<protein>
    <submittedName>
        <fullName evidence="1">Acyltransferase</fullName>
    </submittedName>
</protein>
<dbReference type="Gene3D" id="3.60.110.10">
    <property type="entry name" value="Carbon-nitrogen hydrolase"/>
    <property type="match status" value="1"/>
</dbReference>
<keyword evidence="1" id="KW-0808">Transferase</keyword>
<dbReference type="EMBL" id="DRTB01000018">
    <property type="protein sequence ID" value="HHE04467.1"/>
    <property type="molecule type" value="Genomic_DNA"/>
</dbReference>
<reference evidence="1" key="1">
    <citation type="journal article" date="2020" name="mSystems">
        <title>Genome- and Community-Level Interaction Insights into Carbon Utilization and Element Cycling Functions of Hydrothermarchaeota in Hydrothermal Sediment.</title>
        <authorList>
            <person name="Zhou Z."/>
            <person name="Liu Y."/>
            <person name="Xu W."/>
            <person name="Pan J."/>
            <person name="Luo Z.H."/>
            <person name="Li M."/>
        </authorList>
    </citation>
    <scope>NUCLEOTIDE SEQUENCE [LARGE SCALE GENOMIC DNA]</scope>
    <source>
        <strain evidence="1">HyVt-74</strain>
    </source>
</reference>
<name>A0A7C5H5D6_UNCW3</name>
<dbReference type="SUPFAM" id="SSF56317">
    <property type="entry name" value="Carbon-nitrogen hydrolase"/>
    <property type="match status" value="1"/>
</dbReference>
<feature type="non-terminal residue" evidence="1">
    <location>
        <position position="59"/>
    </location>
</feature>
<accession>A0A7C5H5D6</accession>